<gene>
    <name evidence="2" type="ORF">GO499_15105</name>
</gene>
<sequence>MPRLTYLLALTLSLLAVPVFAHEFWLEPERYQVPAGASVKVRAINGEDFKGTEYPYNARTYTQSGVVVGGQTLRMHGETGQRPAVQLPAAQEGLNVVFHASPVMKVVYDDFARFEKFLKGKKLEFVLEEHRAKGFPTDRVGESYYRFAKAMVAVGDGAGADKHVGMPFELVAETNPYTESGPVRFRLLWQGRPDANAPVFVFIRQNGAVKKLWLETDGEGRVEVPREAGEYMVNAVRIIEATPALKEQLNTVWTTLWASHVYGVEG</sequence>
<dbReference type="EMBL" id="CP046620">
    <property type="protein sequence ID" value="QHQ36408.1"/>
    <property type="molecule type" value="Genomic_DNA"/>
</dbReference>
<evidence type="ECO:0000313" key="2">
    <source>
        <dbReference type="EMBL" id="QHQ36408.1"/>
    </source>
</evidence>
<dbReference type="Pfam" id="PF10670">
    <property type="entry name" value="DUF4198"/>
    <property type="match status" value="1"/>
</dbReference>
<name>A0A6P1T0Z4_9RHOB</name>
<keyword evidence="3" id="KW-1185">Reference proteome</keyword>
<dbReference type="RefSeq" id="WP_161862954.1">
    <property type="nucleotide sequence ID" value="NZ_CP046620.1"/>
</dbReference>
<protein>
    <submittedName>
        <fullName evidence="2">DUF4198 domain-containing protein</fullName>
    </submittedName>
</protein>
<feature type="signal peptide" evidence="1">
    <location>
        <begin position="1"/>
        <end position="21"/>
    </location>
</feature>
<dbReference type="InterPro" id="IPR019613">
    <property type="entry name" value="DUF4198"/>
</dbReference>
<reference evidence="2 3" key="1">
    <citation type="submission" date="2019-12" db="EMBL/GenBank/DDBJ databases">
        <title>Complete genome sequence of Algicella marina strain 9Alg 56(T) isolated from the red alga Tichocarpus crinitus.</title>
        <authorList>
            <person name="Kim S.-G."/>
            <person name="Nedashkovskaya O.I."/>
        </authorList>
    </citation>
    <scope>NUCLEOTIDE SEQUENCE [LARGE SCALE GENOMIC DNA]</scope>
    <source>
        <strain evidence="2 3">9Alg 56</strain>
    </source>
</reference>
<dbReference type="AlphaFoldDB" id="A0A6P1T0Z4"/>
<accession>A0A6P1T0Z4</accession>
<proteinExistence type="predicted"/>
<evidence type="ECO:0000313" key="3">
    <source>
        <dbReference type="Proteomes" id="UP000464495"/>
    </source>
</evidence>
<organism evidence="2 3">
    <name type="scientific">Algicella marina</name>
    <dbReference type="NCBI Taxonomy" id="2683284"/>
    <lineage>
        <taxon>Bacteria</taxon>
        <taxon>Pseudomonadati</taxon>
        <taxon>Pseudomonadota</taxon>
        <taxon>Alphaproteobacteria</taxon>
        <taxon>Rhodobacterales</taxon>
        <taxon>Paracoccaceae</taxon>
        <taxon>Algicella</taxon>
    </lineage>
</organism>
<keyword evidence="1" id="KW-0732">Signal</keyword>
<evidence type="ECO:0000256" key="1">
    <source>
        <dbReference type="SAM" id="SignalP"/>
    </source>
</evidence>
<feature type="chain" id="PRO_5026675145" evidence="1">
    <location>
        <begin position="22"/>
        <end position="266"/>
    </location>
</feature>
<dbReference type="KEGG" id="amaq:GO499_15105"/>
<dbReference type="Proteomes" id="UP000464495">
    <property type="component" value="Chromosome"/>
</dbReference>